<dbReference type="InterPro" id="IPR037143">
    <property type="entry name" value="4-PPantetheinyl_Trfase_dom_sf"/>
</dbReference>
<dbReference type="Gene3D" id="3.90.470.20">
    <property type="entry name" value="4'-phosphopantetheinyl transferase domain"/>
    <property type="match status" value="2"/>
</dbReference>
<name>A0A4R5K9D1_9MICC</name>
<proteinExistence type="predicted"/>
<protein>
    <recommendedName>
        <fullName evidence="3">4'-phosphopantetheinyl transferase domain-containing protein</fullName>
    </recommendedName>
</protein>
<dbReference type="Proteomes" id="UP000295511">
    <property type="component" value="Unassembled WGS sequence"/>
</dbReference>
<sequence length="120" mass="12832">MSISHDGTYVVAAVAEGIEIGIDLQVPFEVSPTFAKRWGIYIPQSTGSDAARMLAAEQWSVKEAISKVRGSGIVDLPHKLDVANERRGRSDGINWIKLDSNNAFGLAIAYMAPTSAVVSA</sequence>
<accession>A0A4R5K9D1</accession>
<dbReference type="AlphaFoldDB" id="A0A4R5K9D1"/>
<evidence type="ECO:0000313" key="2">
    <source>
        <dbReference type="Proteomes" id="UP000295511"/>
    </source>
</evidence>
<comment type="caution">
    <text evidence="1">The sequence shown here is derived from an EMBL/GenBank/DDBJ whole genome shotgun (WGS) entry which is preliminary data.</text>
</comment>
<gene>
    <name evidence="1" type="ORF">E1809_22890</name>
</gene>
<dbReference type="EMBL" id="SMRU01000039">
    <property type="protein sequence ID" value="TDF89457.1"/>
    <property type="molecule type" value="Genomic_DNA"/>
</dbReference>
<organism evidence="1 2">
    <name type="scientific">Arthrobacter terricola</name>
    <dbReference type="NCBI Taxonomy" id="2547396"/>
    <lineage>
        <taxon>Bacteria</taxon>
        <taxon>Bacillati</taxon>
        <taxon>Actinomycetota</taxon>
        <taxon>Actinomycetes</taxon>
        <taxon>Micrococcales</taxon>
        <taxon>Micrococcaceae</taxon>
        <taxon>Arthrobacter</taxon>
    </lineage>
</organism>
<evidence type="ECO:0000313" key="1">
    <source>
        <dbReference type="EMBL" id="TDF89457.1"/>
    </source>
</evidence>
<dbReference type="GO" id="GO:0000287">
    <property type="term" value="F:magnesium ion binding"/>
    <property type="evidence" value="ECO:0007669"/>
    <property type="project" value="InterPro"/>
</dbReference>
<evidence type="ECO:0008006" key="3">
    <source>
        <dbReference type="Google" id="ProtNLM"/>
    </source>
</evidence>
<dbReference type="SUPFAM" id="SSF56214">
    <property type="entry name" value="4'-phosphopantetheinyl transferase"/>
    <property type="match status" value="1"/>
</dbReference>
<dbReference type="GO" id="GO:0008897">
    <property type="term" value="F:holo-[acyl-carrier-protein] synthase activity"/>
    <property type="evidence" value="ECO:0007669"/>
    <property type="project" value="InterPro"/>
</dbReference>
<reference evidence="1 2" key="1">
    <citation type="submission" date="2019-03" db="EMBL/GenBank/DDBJ databases">
        <title>Whole genome sequence of Arthrobacter sp JH1-1.</title>
        <authorList>
            <person name="Trinh H.N."/>
        </authorList>
    </citation>
    <scope>NUCLEOTIDE SEQUENCE [LARGE SCALE GENOMIC DNA]</scope>
    <source>
        <strain evidence="1 2">JH1-1</strain>
    </source>
</reference>
<keyword evidence="2" id="KW-1185">Reference proteome</keyword>